<protein>
    <submittedName>
        <fullName evidence="6">Proline iminopeptidase-family hydrolase</fullName>
    </submittedName>
</protein>
<accession>A0ABV9N1L7</accession>
<dbReference type="RefSeq" id="WP_387960931.1">
    <property type="nucleotide sequence ID" value="NZ_JBHSGP010000005.1"/>
</dbReference>
<organism evidence="6 7">
    <name type="scientific">Geojedonia litorea</name>
    <dbReference type="NCBI Taxonomy" id="1268269"/>
    <lineage>
        <taxon>Bacteria</taxon>
        <taxon>Pseudomonadati</taxon>
        <taxon>Bacteroidota</taxon>
        <taxon>Flavobacteriia</taxon>
        <taxon>Flavobacteriales</taxon>
        <taxon>Flavobacteriaceae</taxon>
        <taxon>Geojedonia</taxon>
    </lineage>
</organism>
<evidence type="ECO:0000256" key="3">
    <source>
        <dbReference type="PIRNR" id="PIRNR005539"/>
    </source>
</evidence>
<keyword evidence="4" id="KW-0732">Signal</keyword>
<dbReference type="EMBL" id="JBHSGP010000005">
    <property type="protein sequence ID" value="MFC4721334.1"/>
    <property type="molecule type" value="Genomic_DNA"/>
</dbReference>
<dbReference type="GO" id="GO:0016787">
    <property type="term" value="F:hydrolase activity"/>
    <property type="evidence" value="ECO:0007669"/>
    <property type="project" value="UniProtKB-KW"/>
</dbReference>
<dbReference type="SUPFAM" id="SSF53474">
    <property type="entry name" value="alpha/beta-Hydrolases"/>
    <property type="match status" value="1"/>
</dbReference>
<dbReference type="Gene3D" id="3.40.50.1820">
    <property type="entry name" value="alpha/beta hydrolase"/>
    <property type="match status" value="1"/>
</dbReference>
<keyword evidence="7" id="KW-1185">Reference proteome</keyword>
<dbReference type="PIRSF" id="PIRSF005539">
    <property type="entry name" value="Pept_S33_TRI_F1"/>
    <property type="match status" value="1"/>
</dbReference>
<feature type="chain" id="PRO_5046320842" evidence="4">
    <location>
        <begin position="22"/>
        <end position="352"/>
    </location>
</feature>
<evidence type="ECO:0000313" key="7">
    <source>
        <dbReference type="Proteomes" id="UP001595953"/>
    </source>
</evidence>
<evidence type="ECO:0000313" key="6">
    <source>
        <dbReference type="EMBL" id="MFC4721334.1"/>
    </source>
</evidence>
<evidence type="ECO:0000259" key="5">
    <source>
        <dbReference type="Pfam" id="PF00561"/>
    </source>
</evidence>
<name>A0ABV9N1L7_9FLAO</name>
<reference evidence="7" key="1">
    <citation type="journal article" date="2019" name="Int. J. Syst. Evol. Microbiol.">
        <title>The Global Catalogue of Microorganisms (GCM) 10K type strain sequencing project: providing services to taxonomists for standard genome sequencing and annotation.</title>
        <authorList>
            <consortium name="The Broad Institute Genomics Platform"/>
            <consortium name="The Broad Institute Genome Sequencing Center for Infectious Disease"/>
            <person name="Wu L."/>
            <person name="Ma J."/>
        </authorList>
    </citation>
    <scope>NUCLEOTIDE SEQUENCE [LARGE SCALE GENOMIC DNA]</scope>
    <source>
        <strain evidence="7">CCUG 63682</strain>
    </source>
</reference>
<dbReference type="PRINTS" id="PR00793">
    <property type="entry name" value="PROAMNOPTASE"/>
</dbReference>
<dbReference type="InterPro" id="IPR050266">
    <property type="entry name" value="AB_hydrolase_sf"/>
</dbReference>
<dbReference type="InterPro" id="IPR002410">
    <property type="entry name" value="Peptidase_S33"/>
</dbReference>
<dbReference type="PANTHER" id="PTHR43798:SF33">
    <property type="entry name" value="HYDROLASE, PUTATIVE (AFU_ORTHOLOGUE AFUA_2G14860)-RELATED"/>
    <property type="match status" value="1"/>
</dbReference>
<dbReference type="InterPro" id="IPR005945">
    <property type="entry name" value="Pro_imino_pep"/>
</dbReference>
<dbReference type="Proteomes" id="UP001595953">
    <property type="component" value="Unassembled WGS sequence"/>
</dbReference>
<evidence type="ECO:0000256" key="4">
    <source>
        <dbReference type="SAM" id="SignalP"/>
    </source>
</evidence>
<feature type="signal peptide" evidence="4">
    <location>
        <begin position="1"/>
        <end position="21"/>
    </location>
</feature>
<feature type="domain" description="AB hydrolase-1" evidence="5">
    <location>
        <begin position="76"/>
        <end position="330"/>
    </location>
</feature>
<dbReference type="InterPro" id="IPR000073">
    <property type="entry name" value="AB_hydrolase_1"/>
</dbReference>
<proteinExistence type="inferred from homology"/>
<evidence type="ECO:0000256" key="2">
    <source>
        <dbReference type="ARBA" id="ARBA00022801"/>
    </source>
</evidence>
<keyword evidence="2 3" id="KW-0378">Hydrolase</keyword>
<comment type="similarity">
    <text evidence="1 3">Belongs to the peptidase S33 family.</text>
</comment>
<dbReference type="Pfam" id="PF00561">
    <property type="entry name" value="Abhydrolase_1"/>
    <property type="match status" value="1"/>
</dbReference>
<dbReference type="PROSITE" id="PS51257">
    <property type="entry name" value="PROKAR_LIPOPROTEIN"/>
    <property type="match status" value="1"/>
</dbReference>
<gene>
    <name evidence="6" type="ORF">ACFO5O_03290</name>
</gene>
<dbReference type="InterPro" id="IPR029058">
    <property type="entry name" value="AB_hydrolase_fold"/>
</dbReference>
<dbReference type="NCBIfam" id="TIGR01250">
    <property type="entry name" value="pro_imino_pep_2"/>
    <property type="match status" value="1"/>
</dbReference>
<evidence type="ECO:0000256" key="1">
    <source>
        <dbReference type="ARBA" id="ARBA00010088"/>
    </source>
</evidence>
<sequence length="352" mass="40561">MKTLHYALISLIFLVASCVNSEKQSESQVATESGYFDYSNSDDQFTGGIKMIPIETSKGTFNVWTKRVGNNPKMKVLLLHGGPGGTHEFFECFDGYFPNEEIEYVYYDQLDSYYSDQPNDSTLWTTEHFVEEVEQVRKALNMDETNFYLYGQSWGGILAMEYALKYQKNLKGLVISNMMASIPEYEKYAAKVLGPQLPPEIYKEIKAFEESEDYGNPRYTELVTQHYYPEHVLRIPLEDWPESIHRAFKHLNPNIYIFMQGYSEFGVTGSASLKGWDVSDRLKEINVPTLVIGATYDTMDPKYMEWMSGEVQNGRFLLCPKGSHLSQYDDQKNFFNGLIKFIKDVDSGDFDK</sequence>
<dbReference type="PANTHER" id="PTHR43798">
    <property type="entry name" value="MONOACYLGLYCEROL LIPASE"/>
    <property type="match status" value="1"/>
</dbReference>
<comment type="caution">
    <text evidence="6">The sequence shown here is derived from an EMBL/GenBank/DDBJ whole genome shotgun (WGS) entry which is preliminary data.</text>
</comment>